<evidence type="ECO:0000313" key="2">
    <source>
        <dbReference type="EMBL" id="CCO20808.1"/>
    </source>
</evidence>
<feature type="chain" id="PRO_5003917999" description="Sulfotransferase" evidence="1">
    <location>
        <begin position="26"/>
        <end position="312"/>
    </location>
</feature>
<evidence type="ECO:0008006" key="4">
    <source>
        <dbReference type="Google" id="ProtNLM"/>
    </source>
</evidence>
<evidence type="ECO:0000313" key="3">
    <source>
        <dbReference type="Proteomes" id="UP000198341"/>
    </source>
</evidence>
<dbReference type="GeneID" id="19010676"/>
<dbReference type="KEGG" id="bpg:Bathy19g00250"/>
<sequence length="312" mass="36056">MRQDTKIFAFLAVFCLGLVARQTRTATRDQTNSRISAVQSCKEIERNVIEPEKNLTWVHPPKTGTSAANLLYRYACDVPSSDQVRARLPHVYLREKYPPEKMCSKLHNKTQHRFGLHDAIGSSKYGISYEELQGGLVISLRSNEARLWSSFMHSVRNKRWGSSYGCYTNIDSIQDFQPGRLPQLFKSYVQLNSVKDCQTKMLVGRHCCDESRVTEDEFQVALGRLKNATYLIITDHWELSACIFLQRFGGENLSIYSFNTRRGSPQKSIDKVRNKAHKISQSMMRNHFDEKLFKFGLNIFNNYEEKKCCIDL</sequence>
<dbReference type="AlphaFoldDB" id="K8FDV1"/>
<feature type="signal peptide" evidence="1">
    <location>
        <begin position="1"/>
        <end position="25"/>
    </location>
</feature>
<keyword evidence="3" id="KW-1185">Reference proteome</keyword>
<reference evidence="2 3" key="1">
    <citation type="submission" date="2011-10" db="EMBL/GenBank/DDBJ databases">
        <authorList>
            <person name="Genoscope - CEA"/>
        </authorList>
    </citation>
    <scope>NUCLEOTIDE SEQUENCE [LARGE SCALE GENOMIC DNA]</scope>
    <source>
        <strain evidence="2 3">RCC 1105</strain>
    </source>
</reference>
<evidence type="ECO:0000256" key="1">
    <source>
        <dbReference type="SAM" id="SignalP"/>
    </source>
</evidence>
<dbReference type="EMBL" id="FO082260">
    <property type="protein sequence ID" value="CCO20808.1"/>
    <property type="molecule type" value="Genomic_DNA"/>
</dbReference>
<name>K8FDV1_9CHLO</name>
<gene>
    <name evidence="2" type="ordered locus">Bathy19g00250</name>
</gene>
<accession>K8FDV1</accession>
<proteinExistence type="predicted"/>
<dbReference type="Proteomes" id="UP000198341">
    <property type="component" value="Chromosome 19"/>
</dbReference>
<organism evidence="2 3">
    <name type="scientific">Bathycoccus prasinos</name>
    <dbReference type="NCBI Taxonomy" id="41875"/>
    <lineage>
        <taxon>Eukaryota</taxon>
        <taxon>Viridiplantae</taxon>
        <taxon>Chlorophyta</taxon>
        <taxon>Mamiellophyceae</taxon>
        <taxon>Mamiellales</taxon>
        <taxon>Bathycoccaceae</taxon>
        <taxon>Bathycoccus</taxon>
    </lineage>
</organism>
<dbReference type="RefSeq" id="XP_007508089.1">
    <property type="nucleotide sequence ID" value="XM_007508027.1"/>
</dbReference>
<keyword evidence="1" id="KW-0732">Signal</keyword>
<protein>
    <recommendedName>
        <fullName evidence="4">Sulfotransferase</fullName>
    </recommendedName>
</protein>